<dbReference type="PANTHER" id="PTHR35167:SF3">
    <property type="entry name" value="OS05G0216466 PROTEIN"/>
    <property type="match status" value="1"/>
</dbReference>
<comment type="caution">
    <text evidence="2">The sequence shown here is derived from an EMBL/GenBank/DDBJ whole genome shotgun (WGS) entry which is preliminary data.</text>
</comment>
<feature type="region of interest" description="Disordered" evidence="1">
    <location>
        <begin position="25"/>
        <end position="59"/>
    </location>
</feature>
<dbReference type="EMBL" id="DUZY01000005">
    <property type="protein sequence ID" value="DAD40086.1"/>
    <property type="molecule type" value="Genomic_DNA"/>
</dbReference>
<accession>A0A822ZAL5</accession>
<gene>
    <name evidence="2" type="ORF">HUJ06_014409</name>
</gene>
<proteinExistence type="predicted"/>
<dbReference type="Proteomes" id="UP000607653">
    <property type="component" value="Unassembled WGS sequence"/>
</dbReference>
<protein>
    <submittedName>
        <fullName evidence="2">Uncharacterized protein</fullName>
    </submittedName>
</protein>
<feature type="compositionally biased region" description="Polar residues" evidence="1">
    <location>
        <begin position="47"/>
        <end position="56"/>
    </location>
</feature>
<sequence length="98" mass="11045">MAESPSPHSTKKEATDLADVAAAQQLIQLSGDEETHSNGNDERNQNDGDISSSNKQEIIRKDEVVVCRPTKRRFRSIVSIYRVTKPIQVISAKKIRRR</sequence>
<feature type="compositionally biased region" description="Basic and acidic residues" evidence="1">
    <location>
        <begin position="33"/>
        <end position="46"/>
    </location>
</feature>
<organism evidence="2 3">
    <name type="scientific">Nelumbo nucifera</name>
    <name type="common">Sacred lotus</name>
    <dbReference type="NCBI Taxonomy" id="4432"/>
    <lineage>
        <taxon>Eukaryota</taxon>
        <taxon>Viridiplantae</taxon>
        <taxon>Streptophyta</taxon>
        <taxon>Embryophyta</taxon>
        <taxon>Tracheophyta</taxon>
        <taxon>Spermatophyta</taxon>
        <taxon>Magnoliopsida</taxon>
        <taxon>Proteales</taxon>
        <taxon>Nelumbonaceae</taxon>
        <taxon>Nelumbo</taxon>
    </lineage>
</organism>
<dbReference type="AlphaFoldDB" id="A0A822ZAL5"/>
<evidence type="ECO:0000256" key="1">
    <source>
        <dbReference type="SAM" id="MobiDB-lite"/>
    </source>
</evidence>
<dbReference type="PANTHER" id="PTHR35167">
    <property type="entry name" value="OS05G0216466 PROTEIN"/>
    <property type="match status" value="1"/>
</dbReference>
<evidence type="ECO:0000313" key="3">
    <source>
        <dbReference type="Proteomes" id="UP000607653"/>
    </source>
</evidence>
<keyword evidence="3" id="KW-1185">Reference proteome</keyword>
<evidence type="ECO:0000313" key="2">
    <source>
        <dbReference type="EMBL" id="DAD40086.1"/>
    </source>
</evidence>
<reference evidence="2 3" key="1">
    <citation type="journal article" date="2020" name="Mol. Biol. Evol.">
        <title>Distinct Expression and Methylation Patterns for Genes with Different Fates following a Single Whole-Genome Duplication in Flowering Plants.</title>
        <authorList>
            <person name="Shi T."/>
            <person name="Rahmani R.S."/>
            <person name="Gugger P.F."/>
            <person name="Wang M."/>
            <person name="Li H."/>
            <person name="Zhang Y."/>
            <person name="Li Z."/>
            <person name="Wang Q."/>
            <person name="Van de Peer Y."/>
            <person name="Marchal K."/>
            <person name="Chen J."/>
        </authorList>
    </citation>
    <scope>NUCLEOTIDE SEQUENCE [LARGE SCALE GENOMIC DNA]</scope>
    <source>
        <tissue evidence="2">Leaf</tissue>
    </source>
</reference>
<name>A0A822ZAL5_NELNU</name>